<accession>A0A9W7CS61</accession>
<name>A0A9W7CS61_9STRA</name>
<dbReference type="EMBL" id="BSXT01001171">
    <property type="protein sequence ID" value="GMF39447.1"/>
    <property type="molecule type" value="Genomic_DNA"/>
</dbReference>
<dbReference type="Proteomes" id="UP001165121">
    <property type="component" value="Unassembled WGS sequence"/>
</dbReference>
<gene>
    <name evidence="2" type="ORF">Pfra01_001171200</name>
</gene>
<evidence type="ECO:0000313" key="3">
    <source>
        <dbReference type="Proteomes" id="UP001165121"/>
    </source>
</evidence>
<reference evidence="2" key="1">
    <citation type="submission" date="2023-04" db="EMBL/GenBank/DDBJ databases">
        <title>Phytophthora fragariaefolia NBRC 109709.</title>
        <authorList>
            <person name="Ichikawa N."/>
            <person name="Sato H."/>
            <person name="Tonouchi N."/>
        </authorList>
    </citation>
    <scope>NUCLEOTIDE SEQUENCE</scope>
    <source>
        <strain evidence="2">NBRC 109709</strain>
    </source>
</reference>
<dbReference type="OrthoDB" id="129179at2759"/>
<organism evidence="2 3">
    <name type="scientific">Phytophthora fragariaefolia</name>
    <dbReference type="NCBI Taxonomy" id="1490495"/>
    <lineage>
        <taxon>Eukaryota</taxon>
        <taxon>Sar</taxon>
        <taxon>Stramenopiles</taxon>
        <taxon>Oomycota</taxon>
        <taxon>Peronosporomycetes</taxon>
        <taxon>Peronosporales</taxon>
        <taxon>Peronosporaceae</taxon>
        <taxon>Phytophthora</taxon>
    </lineage>
</organism>
<comment type="caution">
    <text evidence="2">The sequence shown here is derived from an EMBL/GenBank/DDBJ whole genome shotgun (WGS) entry which is preliminary data.</text>
</comment>
<sequence length="279" mass="31557">MRVHAAIWYYAGVHGSVYAQAYVRKRASLQGEDLVAADNAWFRGRGGINLRKSWMALPELERLALLNTIKDSSYPTAMWGTDGEWGITDERRTTPPSQLTKSSRKKKRCAESSSVSDSTAGLAECLGSLPKADKTDRNAVMKCLRVVRSRYFEKCLLKMSCCLLDEEAYEATAKRLVDVLVSMGGMTIFQPEIHEAGDEPSEDFAQIRVQNLFDDYEDAVDAASNDMSGVPVTSIDRFYHSRTDFSETRLVHALDQRNTYPQDLGEWFYQIENFQQNCM</sequence>
<dbReference type="AlphaFoldDB" id="A0A9W7CS61"/>
<keyword evidence="3" id="KW-1185">Reference proteome</keyword>
<protein>
    <submittedName>
        <fullName evidence="2">Unnamed protein product</fullName>
    </submittedName>
</protein>
<feature type="region of interest" description="Disordered" evidence="1">
    <location>
        <begin position="85"/>
        <end position="112"/>
    </location>
</feature>
<evidence type="ECO:0000256" key="1">
    <source>
        <dbReference type="SAM" id="MobiDB-lite"/>
    </source>
</evidence>
<proteinExistence type="predicted"/>
<evidence type="ECO:0000313" key="2">
    <source>
        <dbReference type="EMBL" id="GMF39447.1"/>
    </source>
</evidence>